<reference evidence="1 2" key="1">
    <citation type="submission" date="2019-03" db="EMBL/GenBank/DDBJ databases">
        <title>First draft genome of Liparis tanakae, snailfish: a comprehensive survey of snailfish specific genes.</title>
        <authorList>
            <person name="Kim W."/>
            <person name="Song I."/>
            <person name="Jeong J.-H."/>
            <person name="Kim D."/>
            <person name="Kim S."/>
            <person name="Ryu S."/>
            <person name="Song J.Y."/>
            <person name="Lee S.K."/>
        </authorList>
    </citation>
    <scope>NUCLEOTIDE SEQUENCE [LARGE SCALE GENOMIC DNA]</scope>
    <source>
        <tissue evidence="1">Muscle</tissue>
    </source>
</reference>
<comment type="caution">
    <text evidence="1">The sequence shown here is derived from an EMBL/GenBank/DDBJ whole genome shotgun (WGS) entry which is preliminary data.</text>
</comment>
<keyword evidence="2" id="KW-1185">Reference proteome</keyword>
<proteinExistence type="predicted"/>
<accession>A0A4Z2FKQ9</accession>
<organism evidence="1 2">
    <name type="scientific">Liparis tanakae</name>
    <name type="common">Tanaka's snailfish</name>
    <dbReference type="NCBI Taxonomy" id="230148"/>
    <lineage>
        <taxon>Eukaryota</taxon>
        <taxon>Metazoa</taxon>
        <taxon>Chordata</taxon>
        <taxon>Craniata</taxon>
        <taxon>Vertebrata</taxon>
        <taxon>Euteleostomi</taxon>
        <taxon>Actinopterygii</taxon>
        <taxon>Neopterygii</taxon>
        <taxon>Teleostei</taxon>
        <taxon>Neoteleostei</taxon>
        <taxon>Acanthomorphata</taxon>
        <taxon>Eupercaria</taxon>
        <taxon>Perciformes</taxon>
        <taxon>Cottioidei</taxon>
        <taxon>Cottales</taxon>
        <taxon>Liparidae</taxon>
        <taxon>Liparis</taxon>
    </lineage>
</organism>
<dbReference type="EMBL" id="SRLO01001117">
    <property type="protein sequence ID" value="TNN41323.1"/>
    <property type="molecule type" value="Genomic_DNA"/>
</dbReference>
<sequence length="102" mass="11339">MVDHLANGKRQRVALTSTSQSALLLVAEVADWRPVVRRKTYCFFLWSSQMSSYLRATRDKTVPTDGPLCRGNYLKLVPDCNGLAVGIAERAAHRFNQSGVIS</sequence>
<dbReference type="AlphaFoldDB" id="A0A4Z2FKQ9"/>
<gene>
    <name evidence="1" type="ORF">EYF80_048497</name>
</gene>
<evidence type="ECO:0000313" key="2">
    <source>
        <dbReference type="Proteomes" id="UP000314294"/>
    </source>
</evidence>
<protein>
    <submittedName>
        <fullName evidence="1">Uncharacterized protein</fullName>
    </submittedName>
</protein>
<evidence type="ECO:0000313" key="1">
    <source>
        <dbReference type="EMBL" id="TNN41323.1"/>
    </source>
</evidence>
<dbReference type="Proteomes" id="UP000314294">
    <property type="component" value="Unassembled WGS sequence"/>
</dbReference>
<name>A0A4Z2FKQ9_9TELE</name>